<evidence type="ECO:0000313" key="2">
    <source>
        <dbReference type="EMBL" id="WEY17550.1"/>
    </source>
</evidence>
<organism evidence="2 3">
    <name type="scientific">Kolpuevirus sp. 'frurule'</name>
    <dbReference type="NCBI Taxonomy" id="3028514"/>
    <lineage>
        <taxon>Viruses</taxon>
        <taxon>Duplodnaviria</taxon>
        <taxon>Heunggongvirae</taxon>
        <taxon>Uroviricota</taxon>
        <taxon>Caudoviricetes</taxon>
        <taxon>Crassvirales</taxon>
        <taxon>Steigviridae</taxon>
        <taxon>Asinivirinae</taxon>
        <taxon>Kolpuevirus</taxon>
    </lineage>
</organism>
<evidence type="ECO:0000313" key="3">
    <source>
        <dbReference type="Proteomes" id="UP001225300"/>
    </source>
</evidence>
<protein>
    <submittedName>
        <fullName evidence="2">Uncharacterized protein</fullName>
    </submittedName>
</protein>
<feature type="compositionally biased region" description="Basic and acidic residues" evidence="1">
    <location>
        <begin position="67"/>
        <end position="79"/>
    </location>
</feature>
<feature type="region of interest" description="Disordered" evidence="1">
    <location>
        <begin position="56"/>
        <end position="79"/>
    </location>
</feature>
<evidence type="ECO:0000256" key="1">
    <source>
        <dbReference type="SAM" id="MobiDB-lite"/>
    </source>
</evidence>
<dbReference type="Proteomes" id="UP001225300">
    <property type="component" value="Segment"/>
</dbReference>
<proteinExistence type="predicted"/>
<sequence>MKTNIHKWQSDKVIEMYISNPFTEFTLSNLKPIRTMSGLGFLDIKKIILEYNTDTSAGHPIKEDDDIVPHSSEKRRSIG</sequence>
<keyword evidence="3" id="KW-1185">Reference proteome</keyword>
<dbReference type="EMBL" id="OQ198718">
    <property type="protein sequence ID" value="WEY17550.1"/>
    <property type="molecule type" value="Genomic_DNA"/>
</dbReference>
<accession>A0AAF0DRT2</accession>
<name>A0AAF0DRT2_9CAUD</name>
<reference evidence="2" key="1">
    <citation type="journal article" date="2023" name="bioRxiv">
        <title>Novel crAssphage isolates exhibit conserved gene order and purifying selection of the host specificity protein.</title>
        <authorList>
            <person name="Papudeshi B."/>
            <person name="Vega A.A."/>
            <person name="Souza C."/>
            <person name="Giles S.K."/>
            <person name="Mallawaarachchi V."/>
            <person name="Roach M.J."/>
            <person name="An M."/>
            <person name="Jacobson N."/>
            <person name="McNair K."/>
            <person name="Mora M.F."/>
            <person name="Pastrana K."/>
            <person name="Leigh C."/>
            <person name="Cram C."/>
            <person name="Plewa W.S."/>
            <person name="Grigson S.R."/>
            <person name="Bouras G."/>
            <person name="Decewicz P."/>
            <person name="Luque A."/>
            <person name="Droit L."/>
            <person name="Handley S.A."/>
            <person name="Segall A.M."/>
            <person name="Dinsdale E.A."/>
            <person name="Edwards R.A."/>
        </authorList>
    </citation>
    <scope>NUCLEOTIDE SEQUENCE</scope>
    <source>
        <strain evidence="2">Bc03</strain>
    </source>
</reference>